<dbReference type="KEGG" id="agv:OJF2_49830"/>
<dbReference type="EMBL" id="CP042997">
    <property type="protein sequence ID" value="QEH36419.1"/>
    <property type="molecule type" value="Genomic_DNA"/>
</dbReference>
<organism evidence="2 3">
    <name type="scientific">Aquisphaera giovannonii</name>
    <dbReference type="NCBI Taxonomy" id="406548"/>
    <lineage>
        <taxon>Bacteria</taxon>
        <taxon>Pseudomonadati</taxon>
        <taxon>Planctomycetota</taxon>
        <taxon>Planctomycetia</taxon>
        <taxon>Isosphaerales</taxon>
        <taxon>Isosphaeraceae</taxon>
        <taxon>Aquisphaera</taxon>
    </lineage>
</organism>
<evidence type="ECO:0000313" key="2">
    <source>
        <dbReference type="EMBL" id="QEH36419.1"/>
    </source>
</evidence>
<dbReference type="AlphaFoldDB" id="A0A5B9W8F4"/>
<dbReference type="Proteomes" id="UP000324233">
    <property type="component" value="Chromosome"/>
</dbReference>
<keyword evidence="3" id="KW-1185">Reference proteome</keyword>
<protein>
    <submittedName>
        <fullName evidence="2">Uncharacterized protein</fullName>
    </submittedName>
</protein>
<evidence type="ECO:0000313" key="3">
    <source>
        <dbReference type="Proteomes" id="UP000324233"/>
    </source>
</evidence>
<evidence type="ECO:0000256" key="1">
    <source>
        <dbReference type="SAM" id="Phobius"/>
    </source>
</evidence>
<reference evidence="2 3" key="1">
    <citation type="submission" date="2019-08" db="EMBL/GenBank/DDBJ databases">
        <title>Deep-cultivation of Planctomycetes and their phenomic and genomic characterization uncovers novel biology.</title>
        <authorList>
            <person name="Wiegand S."/>
            <person name="Jogler M."/>
            <person name="Boedeker C."/>
            <person name="Pinto D."/>
            <person name="Vollmers J."/>
            <person name="Rivas-Marin E."/>
            <person name="Kohn T."/>
            <person name="Peeters S.H."/>
            <person name="Heuer A."/>
            <person name="Rast P."/>
            <person name="Oberbeckmann S."/>
            <person name="Bunk B."/>
            <person name="Jeske O."/>
            <person name="Meyerdierks A."/>
            <person name="Storesund J.E."/>
            <person name="Kallscheuer N."/>
            <person name="Luecker S."/>
            <person name="Lage O.M."/>
            <person name="Pohl T."/>
            <person name="Merkel B.J."/>
            <person name="Hornburger P."/>
            <person name="Mueller R.-W."/>
            <person name="Bruemmer F."/>
            <person name="Labrenz M."/>
            <person name="Spormann A.M."/>
            <person name="Op den Camp H."/>
            <person name="Overmann J."/>
            <person name="Amann R."/>
            <person name="Jetten M.S.M."/>
            <person name="Mascher T."/>
            <person name="Medema M.H."/>
            <person name="Devos D.P."/>
            <person name="Kaster A.-K."/>
            <person name="Ovreas L."/>
            <person name="Rohde M."/>
            <person name="Galperin M.Y."/>
            <person name="Jogler C."/>
        </authorList>
    </citation>
    <scope>NUCLEOTIDE SEQUENCE [LARGE SCALE GENOMIC DNA]</scope>
    <source>
        <strain evidence="2 3">OJF2</strain>
    </source>
</reference>
<proteinExistence type="predicted"/>
<gene>
    <name evidence="2" type="ORF">OJF2_49830</name>
</gene>
<dbReference type="RefSeq" id="WP_148596108.1">
    <property type="nucleotide sequence ID" value="NZ_CP042997.1"/>
</dbReference>
<keyword evidence="1" id="KW-0472">Membrane</keyword>
<feature type="transmembrane region" description="Helical" evidence="1">
    <location>
        <begin position="12"/>
        <end position="31"/>
    </location>
</feature>
<accession>A0A5B9W8F4</accession>
<name>A0A5B9W8F4_9BACT</name>
<keyword evidence="1" id="KW-0812">Transmembrane</keyword>
<sequence>MRQLPARFSTRSLMIAVAMVGVNLAGGSATARLHRGWENHSRGWSWWRWNEGSKRWMDIVTEEGRGLRHLEDPDTAPYVFCYDNGLIEVGGGYGTPRREVKRLVCGPTPPTLRIWSPLIASFLVTLLLVAVPLESSGMRRRGDAGGGRSLATRPWRWRIAGRRLLIATALAGLNLVAATYPRAPDPYDDRLETPMRSTADLFVKPDGGIEPRPVGGHFLVVKPDGFHGVEHFGGRIEPQMDGSYVSYDEQGTRVPFR</sequence>
<keyword evidence="1" id="KW-1133">Transmembrane helix</keyword>
<feature type="transmembrane region" description="Helical" evidence="1">
    <location>
        <begin position="114"/>
        <end position="133"/>
    </location>
</feature>